<dbReference type="Gene3D" id="3.40.50.720">
    <property type="entry name" value="NAD(P)-binding Rossmann-like Domain"/>
    <property type="match status" value="1"/>
</dbReference>
<dbReference type="InterPro" id="IPR020843">
    <property type="entry name" value="ER"/>
</dbReference>
<dbReference type="SMART" id="SM00829">
    <property type="entry name" value="PKS_ER"/>
    <property type="match status" value="1"/>
</dbReference>
<dbReference type="SUPFAM" id="SSF50129">
    <property type="entry name" value="GroES-like"/>
    <property type="match status" value="1"/>
</dbReference>
<dbReference type="InterPro" id="IPR050700">
    <property type="entry name" value="YIM1/Zinc_Alcohol_DH_Fams"/>
</dbReference>
<dbReference type="Pfam" id="PF08240">
    <property type="entry name" value="ADH_N"/>
    <property type="match status" value="1"/>
</dbReference>
<dbReference type="AlphaFoldDB" id="A0A1X9LPM9"/>
<dbReference type="Gene3D" id="3.90.180.10">
    <property type="entry name" value="Medium-chain alcohol dehydrogenases, catalytic domain"/>
    <property type="match status" value="1"/>
</dbReference>
<evidence type="ECO:0000313" key="2">
    <source>
        <dbReference type="Proteomes" id="UP000192775"/>
    </source>
</evidence>
<accession>A0A1X9LPM9</accession>
<dbReference type="InterPro" id="IPR013154">
    <property type="entry name" value="ADH-like_N"/>
</dbReference>
<dbReference type="PANTHER" id="PTHR11695:SF294">
    <property type="entry name" value="RETICULON-4-INTERACTING PROTEIN 1, MITOCHONDRIAL"/>
    <property type="match status" value="1"/>
</dbReference>
<dbReference type="CDD" id="cd05289">
    <property type="entry name" value="MDR_like_2"/>
    <property type="match status" value="1"/>
</dbReference>
<organism evidence="1 2">
    <name type="scientific">Cnuibacter physcomitrellae</name>
    <dbReference type="NCBI Taxonomy" id="1619308"/>
    <lineage>
        <taxon>Bacteria</taxon>
        <taxon>Bacillati</taxon>
        <taxon>Actinomycetota</taxon>
        <taxon>Actinomycetes</taxon>
        <taxon>Micrococcales</taxon>
        <taxon>Microbacteriaceae</taxon>
        <taxon>Cnuibacter</taxon>
    </lineage>
</organism>
<dbReference type="Pfam" id="PF13602">
    <property type="entry name" value="ADH_zinc_N_2"/>
    <property type="match status" value="1"/>
</dbReference>
<evidence type="ECO:0000313" key="1">
    <source>
        <dbReference type="EMBL" id="ARJ07146.1"/>
    </source>
</evidence>
<proteinExistence type="predicted"/>
<dbReference type="InterPro" id="IPR036291">
    <property type="entry name" value="NAD(P)-bd_dom_sf"/>
</dbReference>
<dbReference type="EMBL" id="CP020715">
    <property type="protein sequence ID" value="ARJ07146.1"/>
    <property type="molecule type" value="Genomic_DNA"/>
</dbReference>
<dbReference type="Proteomes" id="UP000192775">
    <property type="component" value="Chromosome"/>
</dbReference>
<dbReference type="SUPFAM" id="SSF51735">
    <property type="entry name" value="NAD(P)-binding Rossmann-fold domains"/>
    <property type="match status" value="1"/>
</dbReference>
<dbReference type="GO" id="GO:0016491">
    <property type="term" value="F:oxidoreductase activity"/>
    <property type="evidence" value="ECO:0007669"/>
    <property type="project" value="InterPro"/>
</dbReference>
<dbReference type="PANTHER" id="PTHR11695">
    <property type="entry name" value="ALCOHOL DEHYDROGENASE RELATED"/>
    <property type="match status" value="1"/>
</dbReference>
<keyword evidence="2" id="KW-1185">Reference proteome</keyword>
<sequence>MRAIVQDELGGPEVLHVAEVERPTPSLGRVLVRVHAAGVNPADEMNRRTGTFSGVPPFTLGWDVSGVVEAVGPGVTLYRPGDEVFGLLPFPSGSGAYAEYVVAPTRVLVPKPASLSHVQAAALPLAGLTAWQALAETARLTSGDRVLITGATGGVGHLAVQIAAAAGAEVVGLASTENLDLARDLGATTVLDYRGDDVLAGLGELDVVFDTVGRYAAEAVPTIRSGGTLISTLPQTLGDAVQKGAEHGIRVAGLFVESDRLGLNALVDLVEAGRLRPLIAATYPLDEAAAAHAEPHGPGKVVLVVRPTVD</sequence>
<reference evidence="1 2" key="1">
    <citation type="submission" date="2017-04" db="EMBL/GenBank/DDBJ databases">
        <authorList>
            <person name="Afonso C.L."/>
            <person name="Miller P.J."/>
            <person name="Scott M.A."/>
            <person name="Spackman E."/>
            <person name="Goraichik I."/>
            <person name="Dimitrov K.M."/>
            <person name="Suarez D.L."/>
            <person name="Swayne D.E."/>
        </authorList>
    </citation>
    <scope>NUCLEOTIDE SEQUENCE [LARGE SCALE GENOMIC DNA]</scope>
    <source>
        <strain evidence="2">XA(T)</strain>
    </source>
</reference>
<name>A0A1X9LPM9_9MICO</name>
<dbReference type="STRING" id="1619308.B5808_01850"/>
<dbReference type="KEGG" id="cphy:B5808_01850"/>
<gene>
    <name evidence="1" type="ORF">B5808_01850</name>
</gene>
<protein>
    <submittedName>
        <fullName evidence="1">NADPH:quinone reductase</fullName>
    </submittedName>
</protein>
<dbReference type="InterPro" id="IPR011032">
    <property type="entry name" value="GroES-like_sf"/>
</dbReference>